<reference evidence="1 2" key="2">
    <citation type="submission" date="2009-02" db="EMBL/GenBank/DDBJ databases">
        <title>Draft genome sequence of Clostridium asparagiforme (DSM 15981).</title>
        <authorList>
            <person name="Sudarsanam P."/>
            <person name="Ley R."/>
            <person name="Guruge J."/>
            <person name="Turnbaugh P.J."/>
            <person name="Mahowald M."/>
            <person name="Liep D."/>
            <person name="Gordon J."/>
        </authorList>
    </citation>
    <scope>NUCLEOTIDE SEQUENCE [LARGE SCALE GENOMIC DNA]</scope>
    <source>
        <strain evidence="1 2">DSM 15981</strain>
    </source>
</reference>
<evidence type="ECO:0000313" key="2">
    <source>
        <dbReference type="Proteomes" id="UP000004756"/>
    </source>
</evidence>
<keyword evidence="2" id="KW-1185">Reference proteome</keyword>
<dbReference type="AlphaFoldDB" id="C0D7S8"/>
<protein>
    <submittedName>
        <fullName evidence="1">Uncharacterized protein</fullName>
    </submittedName>
</protein>
<dbReference type="EMBL" id="ACCJ01000439">
    <property type="protein sequence ID" value="EEG52614.1"/>
    <property type="molecule type" value="Genomic_DNA"/>
</dbReference>
<sequence length="43" mass="4994">MGHSFELDGIWRFYGSISHRLNSYEYSGFIIPQKTVKVNEKSA</sequence>
<dbReference type="HOGENOM" id="CLU_3231563_0_0_9"/>
<reference evidence="1 2" key="1">
    <citation type="submission" date="2009-01" db="EMBL/GenBank/DDBJ databases">
        <authorList>
            <person name="Fulton L."/>
            <person name="Clifton S."/>
            <person name="Fulton B."/>
            <person name="Xu J."/>
            <person name="Minx P."/>
            <person name="Pepin K.H."/>
            <person name="Johnson M."/>
            <person name="Bhonagiri V."/>
            <person name="Nash W.E."/>
            <person name="Mardis E.R."/>
            <person name="Wilson R.K."/>
        </authorList>
    </citation>
    <scope>NUCLEOTIDE SEQUENCE [LARGE SCALE GENOMIC DNA]</scope>
    <source>
        <strain evidence="1 2">DSM 15981</strain>
    </source>
</reference>
<comment type="caution">
    <text evidence="1">The sequence shown here is derived from an EMBL/GenBank/DDBJ whole genome shotgun (WGS) entry which is preliminary data.</text>
</comment>
<proteinExistence type="predicted"/>
<evidence type="ECO:0000313" key="1">
    <source>
        <dbReference type="EMBL" id="EEG52614.1"/>
    </source>
</evidence>
<accession>C0D7S8</accession>
<name>C0D7S8_9FIRM</name>
<gene>
    <name evidence="1" type="ORF">CLOSTASPAR_05326</name>
</gene>
<organism evidence="1 2">
    <name type="scientific">[Clostridium] asparagiforme DSM 15981</name>
    <dbReference type="NCBI Taxonomy" id="518636"/>
    <lineage>
        <taxon>Bacteria</taxon>
        <taxon>Bacillati</taxon>
        <taxon>Bacillota</taxon>
        <taxon>Clostridia</taxon>
        <taxon>Lachnospirales</taxon>
        <taxon>Lachnospiraceae</taxon>
        <taxon>Enterocloster</taxon>
    </lineage>
</organism>
<dbReference type="Proteomes" id="UP000004756">
    <property type="component" value="Unassembled WGS sequence"/>
</dbReference>